<dbReference type="EMBL" id="JAIZAY010000005">
    <property type="protein sequence ID" value="KAJ8041628.1"/>
    <property type="molecule type" value="Genomic_DNA"/>
</dbReference>
<evidence type="ECO:0000313" key="1">
    <source>
        <dbReference type="EMBL" id="KAJ8041628.1"/>
    </source>
</evidence>
<keyword evidence="2" id="KW-1185">Reference proteome</keyword>
<dbReference type="Proteomes" id="UP001152320">
    <property type="component" value="Chromosome 5"/>
</dbReference>
<organism evidence="1 2">
    <name type="scientific">Holothuria leucospilota</name>
    <name type="common">Black long sea cucumber</name>
    <name type="synonym">Mertensiothuria leucospilota</name>
    <dbReference type="NCBI Taxonomy" id="206669"/>
    <lineage>
        <taxon>Eukaryota</taxon>
        <taxon>Metazoa</taxon>
        <taxon>Echinodermata</taxon>
        <taxon>Eleutherozoa</taxon>
        <taxon>Echinozoa</taxon>
        <taxon>Holothuroidea</taxon>
        <taxon>Aspidochirotacea</taxon>
        <taxon>Aspidochirotida</taxon>
        <taxon>Holothuriidae</taxon>
        <taxon>Holothuria</taxon>
    </lineage>
</organism>
<evidence type="ECO:0000313" key="2">
    <source>
        <dbReference type="Proteomes" id="UP001152320"/>
    </source>
</evidence>
<proteinExistence type="predicted"/>
<reference evidence="1" key="1">
    <citation type="submission" date="2021-10" db="EMBL/GenBank/DDBJ databases">
        <title>Tropical sea cucumber genome reveals ecological adaptation and Cuvierian tubules defense mechanism.</title>
        <authorList>
            <person name="Chen T."/>
        </authorList>
    </citation>
    <scope>NUCLEOTIDE SEQUENCE</scope>
    <source>
        <strain evidence="1">Nanhai2018</strain>
        <tissue evidence="1">Muscle</tissue>
    </source>
</reference>
<dbReference type="AlphaFoldDB" id="A0A9Q1C9B9"/>
<sequence length="116" mass="12981">MPPFRLEGPVQSKMDEWDECTSVSSTAEQRKYPSEALKLPTFLPLEDHFCLSIVILPGGEKRKVLVSSFKRAPLPLLVLESQKGKFPGALTVWSQFKTVGMGSGLVRQSVSFLWQQ</sequence>
<protein>
    <submittedName>
        <fullName evidence="1">Uncharacterized protein</fullName>
    </submittedName>
</protein>
<comment type="caution">
    <text evidence="1">The sequence shown here is derived from an EMBL/GenBank/DDBJ whole genome shotgun (WGS) entry which is preliminary data.</text>
</comment>
<accession>A0A9Q1C9B9</accession>
<gene>
    <name evidence="1" type="ORF">HOLleu_12500</name>
</gene>
<name>A0A9Q1C9B9_HOLLE</name>